<accession>A0A409WU70</accession>
<dbReference type="AlphaFoldDB" id="A0A409WU70"/>
<name>A0A409WU70_9AGAR</name>
<dbReference type="Gene3D" id="2.60.120.260">
    <property type="entry name" value="Galactose-binding domain-like"/>
    <property type="match status" value="1"/>
</dbReference>
<feature type="transmembrane region" description="Helical" evidence="1">
    <location>
        <begin position="163"/>
        <end position="184"/>
    </location>
</feature>
<dbReference type="Proteomes" id="UP000284842">
    <property type="component" value="Unassembled WGS sequence"/>
</dbReference>
<keyword evidence="3" id="KW-1185">Reference proteome</keyword>
<dbReference type="OrthoDB" id="3265734at2759"/>
<dbReference type="EMBL" id="NHTK01005207">
    <property type="protein sequence ID" value="PPQ82075.1"/>
    <property type="molecule type" value="Genomic_DNA"/>
</dbReference>
<keyword evidence="1" id="KW-1133">Transmembrane helix</keyword>
<keyword evidence="1" id="KW-0472">Membrane</keyword>
<evidence type="ECO:0000313" key="3">
    <source>
        <dbReference type="Proteomes" id="UP000284842"/>
    </source>
</evidence>
<sequence>DLDGSASTGDSSESIAPAIIAGATAGTVALLIILSLFAFFLVKRKKNMSAKGLRKGDQEDDDTKPKVVQVVLPSAQDDDELSRLPSLDYYDTKSEKKYGAALSSIFASQPNSSFRSNLTTHMMSDVITRIDNADSRVVYDGIWTPMSGENVVTAWNNTLTLTLGLGTSASISFTGSRIAVYGMLSNVSSHKSMFNIDDLPPTTVSFTPSPDTDTSVTGSRLFYKSRALPSGKHTLTMTSTQDMNWIVLDYFEIITVDAQTTVNTAPATTATATGTTSPQPRPPVGLIVGATLAGLIVALLLAGAAAFIIRRKRRIAKESNVPQHAQPIPVFLTRVSTGFSASNDTSSMQSK</sequence>
<evidence type="ECO:0000313" key="2">
    <source>
        <dbReference type="EMBL" id="PPQ82075.1"/>
    </source>
</evidence>
<gene>
    <name evidence="2" type="ORF">CVT24_009761</name>
</gene>
<evidence type="ECO:0000256" key="1">
    <source>
        <dbReference type="SAM" id="Phobius"/>
    </source>
</evidence>
<protein>
    <submittedName>
        <fullName evidence="2">Uncharacterized protein</fullName>
    </submittedName>
</protein>
<feature type="non-terminal residue" evidence="2">
    <location>
        <position position="1"/>
    </location>
</feature>
<keyword evidence="1" id="KW-0812">Transmembrane</keyword>
<comment type="caution">
    <text evidence="2">The sequence shown here is derived from an EMBL/GenBank/DDBJ whole genome shotgun (WGS) entry which is preliminary data.</text>
</comment>
<dbReference type="PANTHER" id="PTHR16861">
    <property type="entry name" value="GLYCOPROTEIN 38"/>
    <property type="match status" value="1"/>
</dbReference>
<feature type="transmembrane region" description="Helical" evidence="1">
    <location>
        <begin position="15"/>
        <end position="42"/>
    </location>
</feature>
<proteinExistence type="predicted"/>
<dbReference type="PANTHER" id="PTHR16861:SF4">
    <property type="entry name" value="SH3 DOMAIN PROTEIN (AFU_ORTHOLOGUE AFUA_1G13610)"/>
    <property type="match status" value="1"/>
</dbReference>
<reference evidence="2 3" key="1">
    <citation type="journal article" date="2018" name="Evol. Lett.">
        <title>Horizontal gene cluster transfer increased hallucinogenic mushroom diversity.</title>
        <authorList>
            <person name="Reynolds H.T."/>
            <person name="Vijayakumar V."/>
            <person name="Gluck-Thaler E."/>
            <person name="Korotkin H.B."/>
            <person name="Matheny P.B."/>
            <person name="Slot J.C."/>
        </authorList>
    </citation>
    <scope>NUCLEOTIDE SEQUENCE [LARGE SCALE GENOMIC DNA]</scope>
    <source>
        <strain evidence="2 3">2629</strain>
    </source>
</reference>
<dbReference type="STRING" id="181874.A0A409WU70"/>
<feature type="transmembrane region" description="Helical" evidence="1">
    <location>
        <begin position="286"/>
        <end position="309"/>
    </location>
</feature>
<organism evidence="2 3">
    <name type="scientific">Panaeolus cyanescens</name>
    <dbReference type="NCBI Taxonomy" id="181874"/>
    <lineage>
        <taxon>Eukaryota</taxon>
        <taxon>Fungi</taxon>
        <taxon>Dikarya</taxon>
        <taxon>Basidiomycota</taxon>
        <taxon>Agaricomycotina</taxon>
        <taxon>Agaricomycetes</taxon>
        <taxon>Agaricomycetidae</taxon>
        <taxon>Agaricales</taxon>
        <taxon>Agaricineae</taxon>
        <taxon>Galeropsidaceae</taxon>
        <taxon>Panaeolus</taxon>
    </lineage>
</organism>
<dbReference type="InParanoid" id="A0A409WU70"/>